<protein>
    <submittedName>
        <fullName evidence="1">Uncharacterized protein</fullName>
    </submittedName>
</protein>
<name>A0A2M7DMA3_9BACT</name>
<evidence type="ECO:0000313" key="2">
    <source>
        <dbReference type="Proteomes" id="UP000228896"/>
    </source>
</evidence>
<reference evidence="2" key="1">
    <citation type="submission" date="2017-09" db="EMBL/GenBank/DDBJ databases">
        <title>Depth-based differentiation of microbial function through sediment-hosted aquifers and enrichment of novel symbionts in the deep terrestrial subsurface.</title>
        <authorList>
            <person name="Probst A.J."/>
            <person name="Ladd B."/>
            <person name="Jarett J.K."/>
            <person name="Geller-Mcgrath D.E."/>
            <person name="Sieber C.M.K."/>
            <person name="Emerson J.B."/>
            <person name="Anantharaman K."/>
            <person name="Thomas B.C."/>
            <person name="Malmstrom R."/>
            <person name="Stieglmeier M."/>
            <person name="Klingl A."/>
            <person name="Woyke T."/>
            <person name="Ryan C.M."/>
            <person name="Banfield J.F."/>
        </authorList>
    </citation>
    <scope>NUCLEOTIDE SEQUENCE [LARGE SCALE GENOMIC DNA]</scope>
</reference>
<sequence length="95" mass="11007">MANGKEIVLKDGVRFVLPSGAYIEKSHKRNRRRFPETPILIRVFHGRNGFYDILDKRPPRGSSKVIFMPKEPRSGEEFEICWVENNCACAKRIDS</sequence>
<proteinExistence type="predicted"/>
<dbReference type="EMBL" id="PETS01000098">
    <property type="protein sequence ID" value="PIV50894.1"/>
    <property type="molecule type" value="Genomic_DNA"/>
</dbReference>
<gene>
    <name evidence="1" type="ORF">COS18_03745</name>
</gene>
<organism evidence="1 2">
    <name type="scientific">Candidatus Falkowbacteria bacterium CG02_land_8_20_14_3_00_36_14</name>
    <dbReference type="NCBI Taxonomy" id="1974560"/>
    <lineage>
        <taxon>Bacteria</taxon>
        <taxon>Candidatus Falkowiibacteriota</taxon>
    </lineage>
</organism>
<comment type="caution">
    <text evidence="1">The sequence shown here is derived from an EMBL/GenBank/DDBJ whole genome shotgun (WGS) entry which is preliminary data.</text>
</comment>
<dbReference type="Proteomes" id="UP000228896">
    <property type="component" value="Unassembled WGS sequence"/>
</dbReference>
<accession>A0A2M7DMA3</accession>
<dbReference type="AlphaFoldDB" id="A0A2M7DMA3"/>
<evidence type="ECO:0000313" key="1">
    <source>
        <dbReference type="EMBL" id="PIV50894.1"/>
    </source>
</evidence>